<feature type="non-terminal residue" evidence="1">
    <location>
        <position position="1"/>
    </location>
</feature>
<reference evidence="1" key="1">
    <citation type="submission" date="2021-02" db="EMBL/GenBank/DDBJ databases">
        <authorList>
            <person name="Nowell W R."/>
        </authorList>
    </citation>
    <scope>NUCLEOTIDE SEQUENCE</scope>
    <source>
        <strain evidence="1">Ploen Becks lab</strain>
    </source>
</reference>
<protein>
    <submittedName>
        <fullName evidence="1">Uncharacterized protein</fullName>
    </submittedName>
</protein>
<evidence type="ECO:0000313" key="1">
    <source>
        <dbReference type="EMBL" id="CAF1022955.1"/>
    </source>
</evidence>
<evidence type="ECO:0000313" key="2">
    <source>
        <dbReference type="Proteomes" id="UP000663879"/>
    </source>
</evidence>
<sequence>VNGQDLNPGQKGDEILYSIFHFAVEEIFGKEKDELVKGSILNVPLSHKNKKYSSLSCTIVNPVVEAVECPGMIMVIME</sequence>
<organism evidence="1 2">
    <name type="scientific">Brachionus calyciflorus</name>
    <dbReference type="NCBI Taxonomy" id="104777"/>
    <lineage>
        <taxon>Eukaryota</taxon>
        <taxon>Metazoa</taxon>
        <taxon>Spiralia</taxon>
        <taxon>Gnathifera</taxon>
        <taxon>Rotifera</taxon>
        <taxon>Eurotatoria</taxon>
        <taxon>Monogononta</taxon>
        <taxon>Pseudotrocha</taxon>
        <taxon>Ploima</taxon>
        <taxon>Brachionidae</taxon>
        <taxon>Brachionus</taxon>
    </lineage>
</organism>
<name>A0A814IKX5_9BILA</name>
<comment type="caution">
    <text evidence="1">The sequence shown here is derived from an EMBL/GenBank/DDBJ whole genome shotgun (WGS) entry which is preliminary data.</text>
</comment>
<dbReference type="EMBL" id="CAJNOC010004473">
    <property type="protein sequence ID" value="CAF1022955.1"/>
    <property type="molecule type" value="Genomic_DNA"/>
</dbReference>
<gene>
    <name evidence="1" type="ORF">OXX778_LOCUS17473</name>
</gene>
<proteinExistence type="predicted"/>
<keyword evidence="2" id="KW-1185">Reference proteome</keyword>
<dbReference type="AlphaFoldDB" id="A0A814IKX5"/>
<accession>A0A814IKX5</accession>
<dbReference type="Proteomes" id="UP000663879">
    <property type="component" value="Unassembled WGS sequence"/>
</dbReference>